<protein>
    <submittedName>
        <fullName evidence="1">Uncharacterized protein</fullName>
    </submittedName>
</protein>
<name>A0A0P9USR8_9PSED</name>
<comment type="caution">
    <text evidence="1">The sequence shown here is derived from an EMBL/GenBank/DDBJ whole genome shotgun (WGS) entry which is preliminary data.</text>
</comment>
<dbReference type="RefSeq" id="WP_267874111.1">
    <property type="nucleotide sequence ID" value="NZ_JYHE01000237.1"/>
</dbReference>
<evidence type="ECO:0000313" key="1">
    <source>
        <dbReference type="EMBL" id="KPX92692.1"/>
    </source>
</evidence>
<dbReference type="AlphaFoldDB" id="A0A0P9USR8"/>
<dbReference type="Proteomes" id="UP000050455">
    <property type="component" value="Unassembled WGS sequence"/>
</dbReference>
<accession>A0A0P9USR8</accession>
<reference evidence="1 2" key="1">
    <citation type="submission" date="2015-09" db="EMBL/GenBank/DDBJ databases">
        <title>Genome announcement of multiple Pseudomonas syringae strains.</title>
        <authorList>
            <person name="Thakur S."/>
            <person name="Wang P.W."/>
            <person name="Gong Y."/>
            <person name="Weir B.S."/>
            <person name="Guttman D.S."/>
        </authorList>
    </citation>
    <scope>NUCLEOTIDE SEQUENCE [LARGE SCALE GENOMIC DNA]</scope>
    <source>
        <strain evidence="1 2">ICMP6289</strain>
    </source>
</reference>
<proteinExistence type="predicted"/>
<evidence type="ECO:0000313" key="2">
    <source>
        <dbReference type="Proteomes" id="UP000050455"/>
    </source>
</evidence>
<dbReference type="EMBL" id="LJQT01000112">
    <property type="protein sequence ID" value="KPX92692.1"/>
    <property type="molecule type" value="Genomic_DNA"/>
</dbReference>
<gene>
    <name evidence="1" type="ORF">ALO64_03054</name>
</gene>
<sequence>MEYLVTLHSETNVVTAFPKDQQEKAIALWQQYVADGKFATLTVD</sequence>
<dbReference type="PATRIC" id="fig|86176.4.peg.3390"/>
<keyword evidence="2" id="KW-1185">Reference proteome</keyword>
<organism evidence="1 2">
    <name type="scientific">Pseudomonas meliae</name>
    <dbReference type="NCBI Taxonomy" id="86176"/>
    <lineage>
        <taxon>Bacteria</taxon>
        <taxon>Pseudomonadati</taxon>
        <taxon>Pseudomonadota</taxon>
        <taxon>Gammaproteobacteria</taxon>
        <taxon>Pseudomonadales</taxon>
        <taxon>Pseudomonadaceae</taxon>
        <taxon>Pseudomonas</taxon>
    </lineage>
</organism>